<sequence>MATTAVTDLRAILARGDFQRLLAVRFATQVADGVFQASLAGSVLFNPDRQADALKVALGFAILLLPYSLVGPFAGVLIDRFRRRNILVVASLLRTLMMPVVAGVVWFGDQGIPFFLFALVILSVNRFMLSALSAAVPHVTDPDRLVTANSVSSTGGTLFFALGGGLGIALKHFTERGDHGYAVVAASALLGCLIAALLATGFTSDQLGPDAHERARRETVSSVVRGMAAGIRHVGQRRSTGYLLLAITGHRVLFGVLTILTLLLCRNYFHSGLTGVAYVGVAIATGSFIAAVVTPWATRKIASRSWVTLLLVAAAAAELAGGLPFHPAGMVVGGLLVGLAGQGIKIVTDTSVQVECEDDFRGRVFSAYDTLFNVAMVAGLLIGAMTLPDTGKSYAVLVGVALGYAVVGVAYSLLASRWDRRLLSRTDPKRA</sequence>
<feature type="transmembrane region" description="Helical" evidence="6">
    <location>
        <begin position="114"/>
        <end position="136"/>
    </location>
</feature>
<dbReference type="EMBL" id="BAAANY010000009">
    <property type="protein sequence ID" value="GAA1678124.1"/>
    <property type="molecule type" value="Genomic_DNA"/>
</dbReference>
<dbReference type="Gene3D" id="1.20.1250.20">
    <property type="entry name" value="MFS general substrate transporter like domains"/>
    <property type="match status" value="1"/>
</dbReference>
<dbReference type="Pfam" id="PF07690">
    <property type="entry name" value="MFS_1"/>
    <property type="match status" value="1"/>
</dbReference>
<dbReference type="PANTHER" id="PTHR23513:SF17">
    <property type="entry name" value="MEMBRANE PROTEIN"/>
    <property type="match status" value="1"/>
</dbReference>
<dbReference type="PANTHER" id="PTHR23513">
    <property type="entry name" value="INTEGRAL MEMBRANE EFFLUX PROTEIN-RELATED"/>
    <property type="match status" value="1"/>
</dbReference>
<feature type="transmembrane region" description="Helical" evidence="6">
    <location>
        <begin position="85"/>
        <end position="108"/>
    </location>
</feature>
<feature type="transmembrane region" description="Helical" evidence="6">
    <location>
        <begin position="393"/>
        <end position="415"/>
    </location>
</feature>
<protein>
    <submittedName>
        <fullName evidence="7">MFS transporter</fullName>
    </submittedName>
</protein>
<gene>
    <name evidence="7" type="ORF">GCM10009765_29300</name>
</gene>
<dbReference type="SUPFAM" id="SSF103473">
    <property type="entry name" value="MFS general substrate transporter"/>
    <property type="match status" value="1"/>
</dbReference>
<evidence type="ECO:0000256" key="6">
    <source>
        <dbReference type="SAM" id="Phobius"/>
    </source>
</evidence>
<keyword evidence="8" id="KW-1185">Reference proteome</keyword>
<feature type="transmembrane region" description="Helical" evidence="6">
    <location>
        <begin position="368"/>
        <end position="387"/>
    </location>
</feature>
<comment type="subcellular location">
    <subcellularLocation>
        <location evidence="1">Cell membrane</location>
        <topology evidence="1">Multi-pass membrane protein</topology>
    </subcellularLocation>
</comment>
<keyword evidence="3 6" id="KW-0812">Transmembrane</keyword>
<feature type="transmembrane region" description="Helical" evidence="6">
    <location>
        <begin position="181"/>
        <end position="202"/>
    </location>
</feature>
<feature type="transmembrane region" description="Helical" evidence="6">
    <location>
        <begin position="56"/>
        <end position="78"/>
    </location>
</feature>
<dbReference type="CDD" id="cd06173">
    <property type="entry name" value="MFS_MefA_like"/>
    <property type="match status" value="1"/>
</dbReference>
<keyword evidence="5 6" id="KW-0472">Membrane</keyword>
<evidence type="ECO:0000256" key="4">
    <source>
        <dbReference type="ARBA" id="ARBA00022989"/>
    </source>
</evidence>
<keyword evidence="2" id="KW-1003">Cell membrane</keyword>
<feature type="transmembrane region" description="Helical" evidence="6">
    <location>
        <begin position="276"/>
        <end position="294"/>
    </location>
</feature>
<dbReference type="InterPro" id="IPR036259">
    <property type="entry name" value="MFS_trans_sf"/>
</dbReference>
<evidence type="ECO:0000256" key="3">
    <source>
        <dbReference type="ARBA" id="ARBA00022692"/>
    </source>
</evidence>
<feature type="transmembrane region" description="Helical" evidence="6">
    <location>
        <begin position="148"/>
        <end position="169"/>
    </location>
</feature>
<organism evidence="7 8">
    <name type="scientific">Fodinicola feengrottensis</name>
    <dbReference type="NCBI Taxonomy" id="435914"/>
    <lineage>
        <taxon>Bacteria</taxon>
        <taxon>Bacillati</taxon>
        <taxon>Actinomycetota</taxon>
        <taxon>Actinomycetes</taxon>
        <taxon>Mycobacteriales</taxon>
        <taxon>Fodinicola</taxon>
    </lineage>
</organism>
<name>A0ABN2GWX2_9ACTN</name>
<evidence type="ECO:0000256" key="5">
    <source>
        <dbReference type="ARBA" id="ARBA00023136"/>
    </source>
</evidence>
<feature type="transmembrane region" description="Helical" evidence="6">
    <location>
        <begin position="242"/>
        <end position="264"/>
    </location>
</feature>
<comment type="caution">
    <text evidence="7">The sequence shown here is derived from an EMBL/GenBank/DDBJ whole genome shotgun (WGS) entry which is preliminary data.</text>
</comment>
<accession>A0ABN2GWX2</accession>
<dbReference type="Proteomes" id="UP001500618">
    <property type="component" value="Unassembled WGS sequence"/>
</dbReference>
<keyword evidence="4 6" id="KW-1133">Transmembrane helix</keyword>
<evidence type="ECO:0000256" key="1">
    <source>
        <dbReference type="ARBA" id="ARBA00004651"/>
    </source>
</evidence>
<proteinExistence type="predicted"/>
<evidence type="ECO:0000256" key="2">
    <source>
        <dbReference type="ARBA" id="ARBA00022475"/>
    </source>
</evidence>
<evidence type="ECO:0000313" key="7">
    <source>
        <dbReference type="EMBL" id="GAA1678124.1"/>
    </source>
</evidence>
<dbReference type="RefSeq" id="WP_344310667.1">
    <property type="nucleotide sequence ID" value="NZ_BAAANY010000009.1"/>
</dbReference>
<evidence type="ECO:0000313" key="8">
    <source>
        <dbReference type="Proteomes" id="UP001500618"/>
    </source>
</evidence>
<dbReference type="InterPro" id="IPR011701">
    <property type="entry name" value="MFS"/>
</dbReference>
<reference evidence="7 8" key="1">
    <citation type="journal article" date="2019" name="Int. J. Syst. Evol. Microbiol.">
        <title>The Global Catalogue of Microorganisms (GCM) 10K type strain sequencing project: providing services to taxonomists for standard genome sequencing and annotation.</title>
        <authorList>
            <consortium name="The Broad Institute Genomics Platform"/>
            <consortium name="The Broad Institute Genome Sequencing Center for Infectious Disease"/>
            <person name="Wu L."/>
            <person name="Ma J."/>
        </authorList>
    </citation>
    <scope>NUCLEOTIDE SEQUENCE [LARGE SCALE GENOMIC DNA]</scope>
    <source>
        <strain evidence="7 8">JCM 14718</strain>
    </source>
</reference>